<dbReference type="HOGENOM" id="CLU_2735903_0_0_5"/>
<protein>
    <submittedName>
        <fullName evidence="2">Uncharacterized protein</fullName>
    </submittedName>
</protein>
<keyword evidence="1" id="KW-0812">Transmembrane</keyword>
<organism evidence="2 3">
    <name type="scientific">Neorickettsia risticii (strain Illinois)</name>
    <dbReference type="NCBI Taxonomy" id="434131"/>
    <lineage>
        <taxon>Bacteria</taxon>
        <taxon>Pseudomonadati</taxon>
        <taxon>Pseudomonadota</taxon>
        <taxon>Alphaproteobacteria</taxon>
        <taxon>Rickettsiales</taxon>
        <taxon>Anaplasmataceae</taxon>
        <taxon>Neorickettsia</taxon>
    </lineage>
</organism>
<accession>C6V455</accession>
<evidence type="ECO:0000256" key="1">
    <source>
        <dbReference type="SAM" id="Phobius"/>
    </source>
</evidence>
<evidence type="ECO:0000313" key="3">
    <source>
        <dbReference type="Proteomes" id="UP000001627"/>
    </source>
</evidence>
<dbReference type="AlphaFoldDB" id="C6V455"/>
<name>C6V455_NEORI</name>
<keyword evidence="3" id="KW-1185">Reference proteome</keyword>
<keyword evidence="1" id="KW-1133">Transmembrane helix</keyword>
<evidence type="ECO:0000313" key="2">
    <source>
        <dbReference type="EMBL" id="ACT69167.1"/>
    </source>
</evidence>
<sequence length="71" mass="8132">MDKYPHQLCKRVWSVGTSLSFICGFPMYAQGSLSMWLSPSRTKGNFCFSILKEKAFTTTQDLSSRKNLEVF</sequence>
<dbReference type="Proteomes" id="UP000001627">
    <property type="component" value="Chromosome"/>
</dbReference>
<gene>
    <name evidence="2" type="ordered locus">NRI_0179</name>
</gene>
<keyword evidence="1" id="KW-0472">Membrane</keyword>
<feature type="transmembrane region" description="Helical" evidence="1">
    <location>
        <begin position="12"/>
        <end position="29"/>
    </location>
</feature>
<reference evidence="2 3" key="1">
    <citation type="journal article" date="2009" name="Nucleic Acids Res.">
        <title>Analysis of complete genome sequence of Neorickettsia risticii: causative agent of Potomac horse fever.</title>
        <authorList>
            <person name="Lin M."/>
            <person name="Zhang C."/>
            <person name="Gibson K."/>
            <person name="Rikihisa Y."/>
        </authorList>
    </citation>
    <scope>NUCLEOTIDE SEQUENCE [LARGE SCALE GENOMIC DNA]</scope>
    <source>
        <strain evidence="2 3">Illinois</strain>
    </source>
</reference>
<dbReference type="KEGG" id="nri:NRI_0179"/>
<proteinExistence type="predicted"/>
<dbReference type="EMBL" id="CP001431">
    <property type="protein sequence ID" value="ACT69167.1"/>
    <property type="molecule type" value="Genomic_DNA"/>
</dbReference>